<accession>A0A2M7RGE7</accession>
<reference evidence="1 2" key="1">
    <citation type="submission" date="2017-09" db="EMBL/GenBank/DDBJ databases">
        <title>Depth-based differentiation of microbial function through sediment-hosted aquifers and enrichment of novel symbionts in the deep terrestrial subsurface.</title>
        <authorList>
            <person name="Probst A.J."/>
            <person name="Ladd B."/>
            <person name="Jarett J.K."/>
            <person name="Geller-Mcgrath D.E."/>
            <person name="Sieber C.M."/>
            <person name="Emerson J.B."/>
            <person name="Anantharaman K."/>
            <person name="Thomas B.C."/>
            <person name="Malmstrom R."/>
            <person name="Stieglmeier M."/>
            <person name="Klingl A."/>
            <person name="Woyke T."/>
            <person name="Ryan C.M."/>
            <person name="Banfield J.F."/>
        </authorList>
    </citation>
    <scope>NUCLEOTIDE SEQUENCE [LARGE SCALE GENOMIC DNA]</scope>
    <source>
        <strain evidence="1">CG_4_10_14_0_8_um_filter_42_10</strain>
    </source>
</reference>
<comment type="caution">
    <text evidence="1">The sequence shown here is derived from an EMBL/GenBank/DDBJ whole genome shotgun (WGS) entry which is preliminary data.</text>
</comment>
<organism evidence="1 2">
    <name type="scientific">Candidatus Kerfeldbacteria bacterium CG_4_10_14_0_8_um_filter_42_10</name>
    <dbReference type="NCBI Taxonomy" id="2014248"/>
    <lineage>
        <taxon>Bacteria</taxon>
        <taxon>Candidatus Kerfeldiibacteriota</taxon>
    </lineage>
</organism>
<dbReference type="EMBL" id="PFMD01000066">
    <property type="protein sequence ID" value="PIY95813.1"/>
    <property type="molecule type" value="Genomic_DNA"/>
</dbReference>
<dbReference type="Proteomes" id="UP000230779">
    <property type="component" value="Unassembled WGS sequence"/>
</dbReference>
<evidence type="ECO:0000313" key="2">
    <source>
        <dbReference type="Proteomes" id="UP000230779"/>
    </source>
</evidence>
<protein>
    <submittedName>
        <fullName evidence="1">Uncharacterized protein</fullName>
    </submittedName>
</protein>
<name>A0A2M7RGE7_9BACT</name>
<gene>
    <name evidence="1" type="ORF">COY66_05770</name>
</gene>
<evidence type="ECO:0000313" key="1">
    <source>
        <dbReference type="EMBL" id="PIY95813.1"/>
    </source>
</evidence>
<sequence length="252" mass="29199">MIDKQISVSEQVANLSHDAQLIFTWSIVHSDDVGLLPYSCRTLKATIVPMWDEIKLDQFKFLIDEILKEKLYRIFEYKGEKYLQINKFRKYQSLKKDRQPQTILPINYQKKAEDTWKDLENIGFQLEDNGFHLESEEKGSEEKRREVKRSKGKILAASNAADDPVNQVFSVFYDTGVNQQINFGNNTSRKAAEWLIKKYGLEKTIRLVKYACSVQGQNFAPVITTPYQFKEKLAALAIFAKKQDNNSITKIS</sequence>
<dbReference type="AlphaFoldDB" id="A0A2M7RGE7"/>
<proteinExistence type="predicted"/>